<dbReference type="RefSeq" id="WP_103870813.1">
    <property type="nucleotide sequence ID" value="NZ_FNUY01000001.1"/>
</dbReference>
<evidence type="ECO:0000256" key="1">
    <source>
        <dbReference type="ARBA" id="ARBA00001946"/>
    </source>
</evidence>
<protein>
    <submittedName>
        <fullName evidence="6">NUDIX domain-containing protein</fullName>
    </submittedName>
</protein>
<reference evidence="6 7" key="1">
    <citation type="submission" date="2016-10" db="EMBL/GenBank/DDBJ databases">
        <authorList>
            <person name="de Groot N.N."/>
        </authorList>
    </citation>
    <scope>NUCLEOTIDE SEQUENCE [LARGE SCALE GENOMIC DNA]</scope>
    <source>
        <strain evidence="6 7">DSM 26656</strain>
    </source>
</reference>
<evidence type="ECO:0000256" key="3">
    <source>
        <dbReference type="ARBA" id="ARBA00022801"/>
    </source>
</evidence>
<dbReference type="SUPFAM" id="SSF55811">
    <property type="entry name" value="Nudix"/>
    <property type="match status" value="1"/>
</dbReference>
<dbReference type="CDD" id="cd04666">
    <property type="entry name" value="NUDIX_DIPP2_like_Nudt4"/>
    <property type="match status" value="1"/>
</dbReference>
<dbReference type="Gene3D" id="3.90.79.10">
    <property type="entry name" value="Nucleoside Triphosphate Pyrophosphohydrolase"/>
    <property type="match status" value="1"/>
</dbReference>
<evidence type="ECO:0000313" key="6">
    <source>
        <dbReference type="EMBL" id="SEF55048.1"/>
    </source>
</evidence>
<proteinExistence type="predicted"/>
<dbReference type="Pfam" id="PF00293">
    <property type="entry name" value="NUDIX"/>
    <property type="match status" value="1"/>
</dbReference>
<keyword evidence="7" id="KW-1185">Reference proteome</keyword>
<keyword evidence="3" id="KW-0378">Hydrolase</keyword>
<evidence type="ECO:0000256" key="2">
    <source>
        <dbReference type="ARBA" id="ARBA00022723"/>
    </source>
</evidence>
<dbReference type="InterPro" id="IPR000086">
    <property type="entry name" value="NUDIX_hydrolase_dom"/>
</dbReference>
<comment type="cofactor">
    <cofactor evidence="1">
        <name>Mg(2+)</name>
        <dbReference type="ChEBI" id="CHEBI:18420"/>
    </cofactor>
</comment>
<gene>
    <name evidence="6" type="ORF">SAMN04488115_101440</name>
</gene>
<dbReference type="EMBL" id="FNUY01000001">
    <property type="protein sequence ID" value="SEF55048.1"/>
    <property type="molecule type" value="Genomic_DNA"/>
</dbReference>
<dbReference type="InterPro" id="IPR015797">
    <property type="entry name" value="NUDIX_hydrolase-like_dom_sf"/>
</dbReference>
<keyword evidence="2" id="KW-0479">Metal-binding</keyword>
<dbReference type="GO" id="GO:0016462">
    <property type="term" value="F:pyrophosphatase activity"/>
    <property type="evidence" value="ECO:0007669"/>
    <property type="project" value="InterPro"/>
</dbReference>
<dbReference type="GO" id="GO:0046872">
    <property type="term" value="F:metal ion binding"/>
    <property type="evidence" value="ECO:0007669"/>
    <property type="project" value="UniProtKB-KW"/>
</dbReference>
<sequence length="143" mass="16606">MKMKRMRGKPRSQVAALPIRRVADGVFEIMLITTRTTRRWIVPKGWPIKGVDDSEAAAREAREEAGVVGRIEKKPVGRYIYWKRMRDHFALCKVSLFILDAERQLENWPERGERLFHWFKLHDAADLVDDPGLGAAIRALKLR</sequence>
<accession>A0A1H5SYM9</accession>
<name>A0A1H5SYM9_9HYPH</name>
<dbReference type="AlphaFoldDB" id="A0A1H5SYM9"/>
<evidence type="ECO:0000259" key="5">
    <source>
        <dbReference type="PROSITE" id="PS51462"/>
    </source>
</evidence>
<dbReference type="PANTHER" id="PTHR12629">
    <property type="entry name" value="DIPHOSPHOINOSITOL POLYPHOSPHATE PHOSPHOHYDROLASE"/>
    <property type="match status" value="1"/>
</dbReference>
<dbReference type="InterPro" id="IPR047198">
    <property type="entry name" value="DDP-like_NUDIX"/>
</dbReference>
<evidence type="ECO:0000313" key="7">
    <source>
        <dbReference type="Proteomes" id="UP000236743"/>
    </source>
</evidence>
<dbReference type="GO" id="GO:0005737">
    <property type="term" value="C:cytoplasm"/>
    <property type="evidence" value="ECO:0007669"/>
    <property type="project" value="TreeGrafter"/>
</dbReference>
<dbReference type="PANTHER" id="PTHR12629:SF0">
    <property type="entry name" value="DIPHOSPHOINOSITOL-POLYPHOSPHATE DIPHOSPHATASE"/>
    <property type="match status" value="1"/>
</dbReference>
<evidence type="ECO:0000256" key="4">
    <source>
        <dbReference type="ARBA" id="ARBA00022842"/>
    </source>
</evidence>
<dbReference type="PROSITE" id="PS51462">
    <property type="entry name" value="NUDIX"/>
    <property type="match status" value="1"/>
</dbReference>
<dbReference type="Proteomes" id="UP000236743">
    <property type="component" value="Unassembled WGS sequence"/>
</dbReference>
<feature type="domain" description="Nudix hydrolase" evidence="5">
    <location>
        <begin position="9"/>
        <end position="141"/>
    </location>
</feature>
<keyword evidence="4" id="KW-0460">Magnesium</keyword>
<dbReference type="OrthoDB" id="7066910at2"/>
<organism evidence="6 7">
    <name type="scientific">Bosea lathyri</name>
    <dbReference type="NCBI Taxonomy" id="1036778"/>
    <lineage>
        <taxon>Bacteria</taxon>
        <taxon>Pseudomonadati</taxon>
        <taxon>Pseudomonadota</taxon>
        <taxon>Alphaproteobacteria</taxon>
        <taxon>Hyphomicrobiales</taxon>
        <taxon>Boseaceae</taxon>
        <taxon>Bosea</taxon>
    </lineage>
</organism>